<dbReference type="InterPro" id="IPR036127">
    <property type="entry name" value="CcmE-like_sf"/>
</dbReference>
<evidence type="ECO:0000256" key="8">
    <source>
        <dbReference type="ARBA" id="ARBA00023004"/>
    </source>
</evidence>
<comment type="subcellular location">
    <subcellularLocation>
        <location evidence="10">Cell membrane</location>
        <topology evidence="10">Single-pass type II membrane protein</topology>
    </subcellularLocation>
    <subcellularLocation>
        <location evidence="1">Membrane</location>
    </subcellularLocation>
</comment>
<dbReference type="NCBIfam" id="NF009731">
    <property type="entry name" value="PRK13254.1-5"/>
    <property type="match status" value="1"/>
</dbReference>
<keyword evidence="2 10" id="KW-0349">Heme</keyword>
<evidence type="ECO:0000256" key="2">
    <source>
        <dbReference type="ARBA" id="ARBA00022617"/>
    </source>
</evidence>
<keyword evidence="5 10" id="KW-0201">Cytochrome c-type biogenesis</keyword>
<dbReference type="SUPFAM" id="SSF82093">
    <property type="entry name" value="Heme chaperone CcmE"/>
    <property type="match status" value="1"/>
</dbReference>
<feature type="topological domain" description="Extracellular" evidence="10">
    <location>
        <begin position="29"/>
        <end position="151"/>
    </location>
</feature>
<dbReference type="Gene3D" id="2.40.50.140">
    <property type="entry name" value="Nucleic acid-binding proteins"/>
    <property type="match status" value="1"/>
</dbReference>
<evidence type="ECO:0000256" key="3">
    <source>
        <dbReference type="ARBA" id="ARBA00022692"/>
    </source>
</evidence>
<keyword evidence="10" id="KW-1003">Cell membrane</keyword>
<keyword evidence="4 10" id="KW-0479">Metal-binding</keyword>
<dbReference type="GO" id="GO:0046872">
    <property type="term" value="F:metal ion binding"/>
    <property type="evidence" value="ECO:0007669"/>
    <property type="project" value="UniProtKB-KW"/>
</dbReference>
<comment type="similarity">
    <text evidence="10">Belongs to the CcmE/CycJ family.</text>
</comment>
<evidence type="ECO:0000256" key="9">
    <source>
        <dbReference type="ARBA" id="ARBA00023136"/>
    </source>
</evidence>
<evidence type="ECO:0000256" key="11">
    <source>
        <dbReference type="PIRSR" id="PIRSR604329-50"/>
    </source>
</evidence>
<keyword evidence="7 10" id="KW-1133">Transmembrane helix</keyword>
<dbReference type="KEGG" id="tmb:Thimo_1354"/>
<evidence type="ECO:0000256" key="10">
    <source>
        <dbReference type="HAMAP-Rule" id="MF_01959"/>
    </source>
</evidence>
<dbReference type="InterPro" id="IPR004329">
    <property type="entry name" value="CcmE"/>
</dbReference>
<dbReference type="eggNOG" id="COG2332">
    <property type="taxonomic scope" value="Bacteria"/>
</dbReference>
<dbReference type="Proteomes" id="UP000010816">
    <property type="component" value="Chromosome"/>
</dbReference>
<dbReference type="Pfam" id="PF03100">
    <property type="entry name" value="CcmE"/>
    <property type="match status" value="1"/>
</dbReference>
<evidence type="ECO:0000313" key="13">
    <source>
        <dbReference type="Proteomes" id="UP000010816"/>
    </source>
</evidence>
<dbReference type="AlphaFoldDB" id="L0GTR4"/>
<dbReference type="RefSeq" id="WP_015280292.1">
    <property type="nucleotide sequence ID" value="NC_019940.1"/>
</dbReference>
<dbReference type="HAMAP" id="MF_01959">
    <property type="entry name" value="CcmE"/>
    <property type="match status" value="1"/>
</dbReference>
<dbReference type="PATRIC" id="fig|765912.4.peg.1322"/>
<reference evidence="12 13" key="1">
    <citation type="submission" date="2011-09" db="EMBL/GenBank/DDBJ databases">
        <title>Complete sequence of chromosome of Thioflavicoccus mobilis 8321.</title>
        <authorList>
            <consortium name="US DOE Joint Genome Institute"/>
            <person name="Lucas S."/>
            <person name="Han J."/>
            <person name="Lapidus A."/>
            <person name="Cheng J.-F."/>
            <person name="Goodwin L."/>
            <person name="Pitluck S."/>
            <person name="Peters L."/>
            <person name="Ovchinnikova G."/>
            <person name="Lu M."/>
            <person name="Detter J.C."/>
            <person name="Han C."/>
            <person name="Tapia R."/>
            <person name="Land M."/>
            <person name="Hauser L."/>
            <person name="Kyrpides N."/>
            <person name="Ivanova N."/>
            <person name="Pagani I."/>
            <person name="Vogl K."/>
            <person name="Liu Z."/>
            <person name="Imhoff J."/>
            <person name="Thiel V."/>
            <person name="Frigaard N.-U."/>
            <person name="Bryant D."/>
            <person name="Woyke T."/>
        </authorList>
    </citation>
    <scope>NUCLEOTIDE SEQUENCE [LARGE SCALE GENOMIC DNA]</scope>
    <source>
        <strain evidence="12 13">8321</strain>
    </source>
</reference>
<gene>
    <name evidence="10" type="primary">ccmE</name>
    <name evidence="10" type="synonym">cycJ</name>
    <name evidence="12" type="ORF">Thimo_1354</name>
</gene>
<evidence type="ECO:0000256" key="6">
    <source>
        <dbReference type="ARBA" id="ARBA00022968"/>
    </source>
</evidence>
<dbReference type="EMBL" id="CP003051">
    <property type="protein sequence ID" value="AGA90148.1"/>
    <property type="molecule type" value="Genomic_DNA"/>
</dbReference>
<dbReference type="InterPro" id="IPR012340">
    <property type="entry name" value="NA-bd_OB-fold"/>
</dbReference>
<keyword evidence="6 10" id="KW-0735">Signal-anchor</keyword>
<sequence length="151" mass="15964">MRPRTKRLLFVGLAIGGVGIAATLAITALQSNISYFFSPSQVAAAEAPADRVFRLGGLVEEGSIARQSDGLTVLFSVTDNAKRIQVSYTGILPDLFGANQGVVARGRLGPDGVFYAEEVLAKHDESYMPPEVAATLKTAQTETPEPVVATQ</sequence>
<comment type="function">
    <text evidence="10">Heme chaperone required for the biogenesis of c-type cytochromes. Transiently binds heme delivered by CcmC and transfers the heme to apo-cytochromes in a process facilitated by CcmF and CcmH.</text>
</comment>
<dbReference type="OrthoDB" id="9793584at2"/>
<evidence type="ECO:0000256" key="1">
    <source>
        <dbReference type="ARBA" id="ARBA00004370"/>
    </source>
</evidence>
<feature type="topological domain" description="Cytoplasmic" evidence="10">
    <location>
        <begin position="1"/>
        <end position="7"/>
    </location>
</feature>
<accession>L0GTR4</accession>
<keyword evidence="9 10" id="KW-0472">Membrane</keyword>
<dbReference type="STRING" id="765912.Thimo_1354"/>
<dbReference type="NCBIfam" id="NF009729">
    <property type="entry name" value="PRK13254.1-3"/>
    <property type="match status" value="1"/>
</dbReference>
<keyword evidence="13" id="KW-1185">Reference proteome</keyword>
<evidence type="ECO:0000313" key="12">
    <source>
        <dbReference type="EMBL" id="AGA90148.1"/>
    </source>
</evidence>
<dbReference type="NCBIfam" id="NF009727">
    <property type="entry name" value="PRK13254.1-1"/>
    <property type="match status" value="1"/>
</dbReference>
<keyword evidence="8 10" id="KW-0408">Iron</keyword>
<name>L0GTR4_9GAMM</name>
<proteinExistence type="inferred from homology"/>
<dbReference type="GO" id="GO:0017004">
    <property type="term" value="P:cytochrome complex assembly"/>
    <property type="evidence" value="ECO:0007669"/>
    <property type="project" value="UniProtKB-KW"/>
</dbReference>
<feature type="binding site" description="covalent" evidence="10 11">
    <location>
        <position position="123"/>
    </location>
    <ligand>
        <name>heme</name>
        <dbReference type="ChEBI" id="CHEBI:30413"/>
    </ligand>
</feature>
<dbReference type="HOGENOM" id="CLU_079503_1_1_6"/>
<keyword evidence="3 10" id="KW-0812">Transmembrane</keyword>
<protein>
    <recommendedName>
        <fullName evidence="10">Cytochrome c-type biogenesis protein CcmE</fullName>
    </recommendedName>
    <alternativeName>
        <fullName evidence="10">Cytochrome c maturation protein E</fullName>
    </alternativeName>
    <alternativeName>
        <fullName evidence="10">Heme chaperone CcmE</fullName>
    </alternativeName>
</protein>
<evidence type="ECO:0000256" key="7">
    <source>
        <dbReference type="ARBA" id="ARBA00022989"/>
    </source>
</evidence>
<dbReference type="PANTHER" id="PTHR34128:SF2">
    <property type="entry name" value="CYTOCHROME C-TYPE BIOGENESIS PROTEIN CCME HOMOLOG, MITOCHONDRIAL"/>
    <property type="match status" value="1"/>
</dbReference>
<feature type="binding site" description="axial binding residue" evidence="10 11">
    <location>
        <position position="127"/>
    </location>
    <ligand>
        <name>heme</name>
        <dbReference type="ChEBI" id="CHEBI:30413"/>
    </ligand>
    <ligandPart>
        <name>Fe</name>
        <dbReference type="ChEBI" id="CHEBI:18248"/>
    </ligandPart>
</feature>
<dbReference type="GO" id="GO:0005886">
    <property type="term" value="C:plasma membrane"/>
    <property type="evidence" value="ECO:0007669"/>
    <property type="project" value="UniProtKB-SubCell"/>
</dbReference>
<organism evidence="12 13">
    <name type="scientific">Thioflavicoccus mobilis 8321</name>
    <dbReference type="NCBI Taxonomy" id="765912"/>
    <lineage>
        <taxon>Bacteria</taxon>
        <taxon>Pseudomonadati</taxon>
        <taxon>Pseudomonadota</taxon>
        <taxon>Gammaproteobacteria</taxon>
        <taxon>Chromatiales</taxon>
        <taxon>Chromatiaceae</taxon>
        <taxon>Thioflavicoccus</taxon>
    </lineage>
</organism>
<dbReference type="GO" id="GO:0017003">
    <property type="term" value="P:protein-heme linkage"/>
    <property type="evidence" value="ECO:0007669"/>
    <property type="project" value="UniProtKB-UniRule"/>
</dbReference>
<dbReference type="GO" id="GO:0020037">
    <property type="term" value="F:heme binding"/>
    <property type="evidence" value="ECO:0007669"/>
    <property type="project" value="InterPro"/>
</dbReference>
<evidence type="ECO:0000256" key="4">
    <source>
        <dbReference type="ARBA" id="ARBA00022723"/>
    </source>
</evidence>
<evidence type="ECO:0000256" key="5">
    <source>
        <dbReference type="ARBA" id="ARBA00022748"/>
    </source>
</evidence>
<dbReference type="PANTHER" id="PTHR34128">
    <property type="entry name" value="CYTOCHROME C-TYPE BIOGENESIS PROTEIN CCME HOMOLOG, MITOCHONDRIAL"/>
    <property type="match status" value="1"/>
</dbReference>